<evidence type="ECO:0000256" key="1">
    <source>
        <dbReference type="ARBA" id="ARBA00022729"/>
    </source>
</evidence>
<keyword evidence="4" id="KW-1133">Transmembrane helix</keyword>
<gene>
    <name evidence="6" type="ORF">ENO59_08455</name>
</gene>
<proteinExistence type="predicted"/>
<keyword evidence="4" id="KW-0812">Transmembrane</keyword>
<dbReference type="EMBL" id="DSGB01000006">
    <property type="protein sequence ID" value="HER96531.1"/>
    <property type="molecule type" value="Genomic_DNA"/>
</dbReference>
<dbReference type="SMART" id="SM00191">
    <property type="entry name" value="Int_alpha"/>
    <property type="match status" value="3"/>
</dbReference>
<dbReference type="AlphaFoldDB" id="A0A7V2F6M4"/>
<dbReference type="InterPro" id="IPR011519">
    <property type="entry name" value="UnbV_ASPIC"/>
</dbReference>
<name>A0A7V2F6M4_RHOMR</name>
<evidence type="ECO:0000256" key="3">
    <source>
        <dbReference type="ARBA" id="ARBA00023180"/>
    </source>
</evidence>
<dbReference type="SUPFAM" id="SSF69318">
    <property type="entry name" value="Integrin alpha N-terminal domain"/>
    <property type="match status" value="3"/>
</dbReference>
<keyword evidence="4" id="KW-0472">Membrane</keyword>
<accession>A0A7V2F6M4</accession>
<dbReference type="InterPro" id="IPR013517">
    <property type="entry name" value="FG-GAP"/>
</dbReference>
<dbReference type="PANTHER" id="PTHR16026">
    <property type="entry name" value="CARTILAGE ACIDIC PROTEIN 1"/>
    <property type="match status" value="1"/>
</dbReference>
<sequence>MGNSRSIAINLIVKLSSFLLILWGCRQGRPSQFVLRDPKETGLTFQNTIHEDARHNLMTFFYLYNGGGVAVGDINNDGLPDLYVTGNMISGRLYLNRGNLRFEDITERSGIVVTGWATGATFVDINEDGWLDLYICRSGMYPPEERANLLFINNGDLTFSEQASRYGIADTSYSTQAVFFDYDRDGYLDMYLLNHSMLDLQPNRIRPIDSTGYGIGNDRLYHNEGNGTFRDVTLAAGIRYPGMGLGVVVGDVNRDGWDDIYVANDFMASDYLYLNQGNGTFKEVGRQVFKHFSYSAMGVDLADINNDGWLDLVVVEMLPPDHDQRQRMAFPLTSFGYYQAMLQEGYHYQYWRNTLQLNYGLNAQGKLTFSEVGQLAGIDATDWSWAPLLADFDHDGYRDLWITNGYRRAVIDMDFIKDRMIPVLQQERRLGTDSVQRRLITMVRELYDLARPDAVFRNRGDGTFALVSKAWGITDPSFSNGAAYADLDRDGDLDVIVNRIDQPIALYENRGGQGHYVQLDLRGHPPNTRALGAWVEVYCDSLHWVQQHYVVRGYQSSVDYVMHLGLGSCAQIDSLKVRWPNGQQTKWIRLPVDTLLVLHQPEGPGAFVKPPDIPQGLLVERTDRLPPYRHIEDLYSDFIRQPLLPRTFSQLGPGLAVGDVNGDGREDFYVGGTYAQAGWLFLQQPEGFFKAGPIDPTAMLEDQGALFFDADGDGDLDLLVASGSGEFPEGSDYLRDRLYRNDGQGQLIWDPLALPEARTSSSVVRAADFDQDGDLDLFIGGRMRPLRYPLPGRSYLLRNEGGRFVEVTNDIAPGLGEAGMVNDALWSDYNNDGWPDLIVVGEFMPVRVWQNQEGRFREVTAALGLAHTHGWWNSITGGDFDQDGDIDYVAGNTGLNSRFRASRQEPIRVYAADFDGNGLIDPIMTFYLQGREVLVPRMDELFMQVLLPRALQVSSYATYARSHLRDLVYETQLKGAYVAVAYQLASSYLENQGDRFEVRPLPLAAQVAPIFGLLAEDVDGDGSLDLLAVGNDYATDVLTGRYDAFIGLWLRGDGKGNLHPVSHRESGFFVDGDAKALVRLQVKNEPAYLVAQNQGPLHLLGYRSAPPVSCWPWPSEAVYAQLHLPTGRVERRERYWGSGYLSQSSATLCVSKKVQQVTFHAAQGKTVQQWVP</sequence>
<evidence type="ECO:0000313" key="6">
    <source>
        <dbReference type="EMBL" id="HER96531.1"/>
    </source>
</evidence>
<comment type="caution">
    <text evidence="6">The sequence shown here is derived from an EMBL/GenBank/DDBJ whole genome shotgun (WGS) entry which is preliminary data.</text>
</comment>
<evidence type="ECO:0000259" key="5">
    <source>
        <dbReference type="Pfam" id="PF07593"/>
    </source>
</evidence>
<dbReference type="InterPro" id="IPR028994">
    <property type="entry name" value="Integrin_alpha_N"/>
</dbReference>
<dbReference type="InterPro" id="IPR013519">
    <property type="entry name" value="Int_alpha_beta-p"/>
</dbReference>
<protein>
    <submittedName>
        <fullName evidence="6">RNA-binding protein</fullName>
    </submittedName>
</protein>
<feature type="domain" description="ASPIC/UnbV" evidence="5">
    <location>
        <begin position="530"/>
        <end position="596"/>
    </location>
</feature>
<reference evidence="6" key="1">
    <citation type="journal article" date="2020" name="mSystems">
        <title>Genome- and Community-Level Interaction Insights into Carbon Utilization and Element Cycling Functions of Hydrothermarchaeota in Hydrothermal Sediment.</title>
        <authorList>
            <person name="Zhou Z."/>
            <person name="Liu Y."/>
            <person name="Xu W."/>
            <person name="Pan J."/>
            <person name="Luo Z.H."/>
            <person name="Li M."/>
        </authorList>
    </citation>
    <scope>NUCLEOTIDE SEQUENCE [LARGE SCALE GENOMIC DNA]</scope>
    <source>
        <strain evidence="6">SpSt-143</strain>
    </source>
</reference>
<keyword evidence="1" id="KW-0732">Signal</keyword>
<keyword evidence="2" id="KW-0677">Repeat</keyword>
<organism evidence="6">
    <name type="scientific">Rhodothermus marinus</name>
    <name type="common">Rhodothermus obamensis</name>
    <dbReference type="NCBI Taxonomy" id="29549"/>
    <lineage>
        <taxon>Bacteria</taxon>
        <taxon>Pseudomonadati</taxon>
        <taxon>Rhodothermota</taxon>
        <taxon>Rhodothermia</taxon>
        <taxon>Rhodothermales</taxon>
        <taxon>Rhodothermaceae</taxon>
        <taxon>Rhodothermus</taxon>
    </lineage>
</organism>
<dbReference type="InterPro" id="IPR027039">
    <property type="entry name" value="Crtac1"/>
</dbReference>
<feature type="transmembrane region" description="Helical" evidence="4">
    <location>
        <begin position="7"/>
        <end position="24"/>
    </location>
</feature>
<dbReference type="Pfam" id="PF13517">
    <property type="entry name" value="FG-GAP_3"/>
    <property type="match status" value="6"/>
</dbReference>
<dbReference type="Gene3D" id="2.130.10.130">
    <property type="entry name" value="Integrin alpha, N-terminal"/>
    <property type="match status" value="4"/>
</dbReference>
<keyword evidence="3" id="KW-0325">Glycoprotein</keyword>
<dbReference type="PANTHER" id="PTHR16026:SF0">
    <property type="entry name" value="CARTILAGE ACIDIC PROTEIN 1"/>
    <property type="match status" value="1"/>
</dbReference>
<dbReference type="Pfam" id="PF07593">
    <property type="entry name" value="UnbV_ASPIC"/>
    <property type="match status" value="1"/>
</dbReference>
<evidence type="ECO:0000256" key="4">
    <source>
        <dbReference type="SAM" id="Phobius"/>
    </source>
</evidence>
<evidence type="ECO:0000256" key="2">
    <source>
        <dbReference type="ARBA" id="ARBA00022737"/>
    </source>
</evidence>